<name>A0AAX4JE46_9MICR</name>
<evidence type="ECO:0000256" key="6">
    <source>
        <dbReference type="PROSITE-ProRule" id="PRU01023"/>
    </source>
</evidence>
<dbReference type="GO" id="GO:0003723">
    <property type="term" value="F:RNA binding"/>
    <property type="evidence" value="ECO:0007669"/>
    <property type="project" value="UniProtKB-UniRule"/>
</dbReference>
<evidence type="ECO:0000259" key="7">
    <source>
        <dbReference type="PROSITE" id="PS51686"/>
    </source>
</evidence>
<keyword evidence="4 6" id="KW-0949">S-adenosyl-L-methionine</keyword>
<reference evidence="8" key="1">
    <citation type="journal article" date="2024" name="BMC Genomics">
        <title>Functional annotation of a divergent genome using sequence and structure-based similarity.</title>
        <authorList>
            <person name="Svedberg D."/>
            <person name="Winiger R.R."/>
            <person name="Berg A."/>
            <person name="Sharma H."/>
            <person name="Tellgren-Roth C."/>
            <person name="Debrunner-Vossbrinck B.A."/>
            <person name="Vossbrinck C.R."/>
            <person name="Barandun J."/>
        </authorList>
    </citation>
    <scope>NUCLEOTIDE SEQUENCE</scope>
    <source>
        <strain evidence="8">Illinois isolate</strain>
    </source>
</reference>
<feature type="binding site" evidence="6">
    <location>
        <position position="160"/>
    </location>
    <ligand>
        <name>S-adenosyl-L-methionine</name>
        <dbReference type="ChEBI" id="CHEBI:59789"/>
    </ligand>
</feature>
<keyword evidence="9" id="KW-1185">Reference proteome</keyword>
<evidence type="ECO:0000313" key="9">
    <source>
        <dbReference type="Proteomes" id="UP001334084"/>
    </source>
</evidence>
<gene>
    <name evidence="8" type="ORF">VNE69_08038</name>
</gene>
<dbReference type="GO" id="GO:0008173">
    <property type="term" value="F:RNA methyltransferase activity"/>
    <property type="evidence" value="ECO:0007669"/>
    <property type="project" value="InterPro"/>
</dbReference>
<dbReference type="PANTHER" id="PTHR22808:SF1">
    <property type="entry name" value="RNA CYTOSINE-C(5)-METHYLTRANSFERASE NSUN2-RELATED"/>
    <property type="match status" value="1"/>
</dbReference>
<comment type="similarity">
    <text evidence="1 6">Belongs to the class I-like SAM-binding methyltransferase superfamily. RsmB/NOP family.</text>
</comment>
<evidence type="ECO:0000313" key="8">
    <source>
        <dbReference type="EMBL" id="WUR04280.1"/>
    </source>
</evidence>
<accession>A0AAX4JE46</accession>
<dbReference type="PROSITE" id="PS01153">
    <property type="entry name" value="NOL1_NOP2_SUN"/>
    <property type="match status" value="1"/>
</dbReference>
<dbReference type="Pfam" id="PF01189">
    <property type="entry name" value="Methyltr_RsmB-F"/>
    <property type="match status" value="1"/>
</dbReference>
<comment type="caution">
    <text evidence="6">Lacks conserved residue(s) required for the propagation of feature annotation.</text>
</comment>
<dbReference type="GeneID" id="90542114"/>
<dbReference type="GO" id="GO:0001510">
    <property type="term" value="P:RNA methylation"/>
    <property type="evidence" value="ECO:0007669"/>
    <property type="project" value="InterPro"/>
</dbReference>
<evidence type="ECO:0000256" key="4">
    <source>
        <dbReference type="ARBA" id="ARBA00022691"/>
    </source>
</evidence>
<organism evidence="8 9">
    <name type="scientific">Vairimorpha necatrix</name>
    <dbReference type="NCBI Taxonomy" id="6039"/>
    <lineage>
        <taxon>Eukaryota</taxon>
        <taxon>Fungi</taxon>
        <taxon>Fungi incertae sedis</taxon>
        <taxon>Microsporidia</taxon>
        <taxon>Nosematidae</taxon>
        <taxon>Vairimorpha</taxon>
    </lineage>
</organism>
<feature type="binding site" evidence="6">
    <location>
        <position position="133"/>
    </location>
    <ligand>
        <name>S-adenosyl-L-methionine</name>
        <dbReference type="ChEBI" id="CHEBI:59789"/>
    </ligand>
</feature>
<dbReference type="EMBL" id="CP142733">
    <property type="protein sequence ID" value="WUR04280.1"/>
    <property type="molecule type" value="Genomic_DNA"/>
</dbReference>
<dbReference type="AlphaFoldDB" id="A0AAX4JE46"/>
<dbReference type="SUPFAM" id="SSF53335">
    <property type="entry name" value="S-adenosyl-L-methionine-dependent methyltransferases"/>
    <property type="match status" value="1"/>
</dbReference>
<dbReference type="InterPro" id="IPR029063">
    <property type="entry name" value="SAM-dependent_MTases_sf"/>
</dbReference>
<protein>
    <submittedName>
        <fullName evidence="8">NOL1/NOP2/sun family protein</fullName>
    </submittedName>
</protein>
<feature type="domain" description="SAM-dependent MTase RsmB/NOP-type" evidence="7">
    <location>
        <begin position="24"/>
        <end position="310"/>
    </location>
</feature>
<keyword evidence="2 6" id="KW-0489">Methyltransferase</keyword>
<keyword evidence="3 6" id="KW-0808">Transferase</keyword>
<dbReference type="Gene3D" id="3.40.50.150">
    <property type="entry name" value="Vaccinia Virus protein VP39"/>
    <property type="match status" value="1"/>
</dbReference>
<sequence>MSFEKFASFYRPILNFSEEDFFNLLTIIRKPLPSSLRIINNQFYELIKLRLTKMKKSKHFKDVYEAPRHSIPTRGFIVNQTNIGNIQRQEVVSMLPVLLMKLSNNFSVLDMCAAPGSKTKQLLECSRLVVCNEISYKRLKILISETSKIPSKNFLVLKHDASLLPVFKNDFDRVLCDVPCSGDGTARKNYEVIPKWSIDNALSLCELQYKILKQATCFINDVYSKKAVLELDLEIVDLRENVDDRISKEFRFREGFRRWKTMKINNEEIREYKGIKLESVDEDIGLEKCVRVFPHDQNTGGFFITGLRKRKMSQSLHENIELNKENISNNIQVDVNVEDENYYNIEKSIKDLQINKDIVTNLLTFDDRDTDLQINVDRVTDLSINKDRIKNLQINKDKTKKDTVDFHVVSNELKESLFSQYNITNINDFILIQKHDNSKFIYEVSKEVLEILKSKSLNVAFHGYKMFEKCSFSKSGYFLKTVPKEFKHDIVLRGSLLVEGIKNKTVSMPFKVGCVIILLYDYNIKVSGYSHGEYISINIENKLQRALRDFLR</sequence>
<feature type="binding site" evidence="6">
    <location>
        <position position="177"/>
    </location>
    <ligand>
        <name>S-adenosyl-L-methionine</name>
        <dbReference type="ChEBI" id="CHEBI:59789"/>
    </ligand>
</feature>
<dbReference type="PRINTS" id="PR02008">
    <property type="entry name" value="RCMTFAMILY"/>
</dbReference>
<evidence type="ECO:0000256" key="5">
    <source>
        <dbReference type="ARBA" id="ARBA00022884"/>
    </source>
</evidence>
<feature type="binding site" evidence="6">
    <location>
        <begin position="112"/>
        <end position="118"/>
    </location>
    <ligand>
        <name>S-adenosyl-L-methionine</name>
        <dbReference type="ChEBI" id="CHEBI:59789"/>
    </ligand>
</feature>
<dbReference type="Proteomes" id="UP001334084">
    <property type="component" value="Chromosome 8"/>
</dbReference>
<dbReference type="PANTHER" id="PTHR22808">
    <property type="entry name" value="NCL1 YEAST -RELATED NOL1/NOP2/FMU SUN DOMAIN-CONTAINING"/>
    <property type="match status" value="1"/>
</dbReference>
<dbReference type="PROSITE" id="PS51686">
    <property type="entry name" value="SAM_MT_RSMB_NOP"/>
    <property type="match status" value="1"/>
</dbReference>
<dbReference type="InterPro" id="IPR018314">
    <property type="entry name" value="RsmB/NOL1/NOP2-like_CS"/>
</dbReference>
<keyword evidence="5 6" id="KW-0694">RNA-binding</keyword>
<dbReference type="InterPro" id="IPR001678">
    <property type="entry name" value="MeTrfase_RsmB-F_NOP2_dom"/>
</dbReference>
<evidence type="ECO:0000256" key="3">
    <source>
        <dbReference type="ARBA" id="ARBA00022679"/>
    </source>
</evidence>
<dbReference type="InterPro" id="IPR049560">
    <property type="entry name" value="MeTrfase_RsmB-F_NOP2_cat"/>
</dbReference>
<dbReference type="InterPro" id="IPR023267">
    <property type="entry name" value="RCMT"/>
</dbReference>
<dbReference type="RefSeq" id="XP_065330425.1">
    <property type="nucleotide sequence ID" value="XM_065474353.1"/>
</dbReference>
<evidence type="ECO:0000256" key="1">
    <source>
        <dbReference type="ARBA" id="ARBA00007494"/>
    </source>
</evidence>
<dbReference type="KEGG" id="vnx:VNE69_08038"/>
<proteinExistence type="inferred from homology"/>
<evidence type="ECO:0000256" key="2">
    <source>
        <dbReference type="ARBA" id="ARBA00022603"/>
    </source>
</evidence>